<evidence type="ECO:0000313" key="3">
    <source>
        <dbReference type="EMBL" id="PNH01313.1"/>
    </source>
</evidence>
<evidence type="ECO:0000256" key="1">
    <source>
        <dbReference type="SAM" id="MobiDB-lite"/>
    </source>
</evidence>
<dbReference type="AlphaFoldDB" id="A0A2J7ZM14"/>
<feature type="non-terminal residue" evidence="3">
    <location>
        <position position="354"/>
    </location>
</feature>
<keyword evidence="4" id="KW-1185">Reference proteome</keyword>
<dbReference type="Proteomes" id="UP000236333">
    <property type="component" value="Unassembled WGS sequence"/>
</dbReference>
<evidence type="ECO:0000313" key="4">
    <source>
        <dbReference type="Proteomes" id="UP000236333"/>
    </source>
</evidence>
<proteinExistence type="predicted"/>
<accession>A0A2J7ZM14</accession>
<dbReference type="InterPro" id="IPR051918">
    <property type="entry name" value="STPP_CPPED1"/>
</dbReference>
<dbReference type="InterPro" id="IPR029052">
    <property type="entry name" value="Metallo-depent_PP-like"/>
</dbReference>
<name>A0A2J7ZM14_9CHLO</name>
<feature type="domain" description="Calcineurin-like phosphoesterase" evidence="2">
    <location>
        <begin position="6"/>
        <end position="190"/>
    </location>
</feature>
<feature type="compositionally biased region" description="Low complexity" evidence="1">
    <location>
        <begin position="250"/>
        <end position="263"/>
    </location>
</feature>
<organism evidence="3 4">
    <name type="scientific">Tetrabaena socialis</name>
    <dbReference type="NCBI Taxonomy" id="47790"/>
    <lineage>
        <taxon>Eukaryota</taxon>
        <taxon>Viridiplantae</taxon>
        <taxon>Chlorophyta</taxon>
        <taxon>core chlorophytes</taxon>
        <taxon>Chlorophyceae</taxon>
        <taxon>CS clade</taxon>
        <taxon>Chlamydomonadales</taxon>
        <taxon>Tetrabaenaceae</taxon>
        <taxon>Tetrabaena</taxon>
    </lineage>
</organism>
<dbReference type="GO" id="GO:0016787">
    <property type="term" value="F:hydrolase activity"/>
    <property type="evidence" value="ECO:0007669"/>
    <property type="project" value="InterPro"/>
</dbReference>
<gene>
    <name evidence="3" type="ORF">TSOC_012812</name>
</gene>
<dbReference type="Gene3D" id="3.60.21.10">
    <property type="match status" value="1"/>
</dbReference>
<reference evidence="3 4" key="1">
    <citation type="journal article" date="2017" name="Mol. Biol. Evol.">
        <title>The 4-celled Tetrabaena socialis nuclear genome reveals the essential components for genetic control of cell number at the origin of multicellularity in the volvocine lineage.</title>
        <authorList>
            <person name="Featherston J."/>
            <person name="Arakaki Y."/>
            <person name="Hanschen E.R."/>
            <person name="Ferris P.J."/>
            <person name="Michod R.E."/>
            <person name="Olson B.J.S.C."/>
            <person name="Nozaki H."/>
            <person name="Durand P.M."/>
        </authorList>
    </citation>
    <scope>NUCLEOTIDE SEQUENCE [LARGE SCALE GENOMIC DNA]</scope>
    <source>
        <strain evidence="3 4">NIES-571</strain>
    </source>
</reference>
<protein>
    <recommendedName>
        <fullName evidence="2">Calcineurin-like phosphoesterase domain-containing protein</fullName>
    </recommendedName>
</protein>
<feature type="non-terminal residue" evidence="3">
    <location>
        <position position="1"/>
    </location>
</feature>
<comment type="caution">
    <text evidence="3">The sequence shown here is derived from an EMBL/GenBank/DDBJ whole genome shotgun (WGS) entry which is preliminary data.</text>
</comment>
<dbReference type="PANTHER" id="PTHR43143">
    <property type="entry name" value="METALLOPHOSPHOESTERASE, CALCINEURIN SUPERFAMILY"/>
    <property type="match status" value="1"/>
</dbReference>
<dbReference type="InterPro" id="IPR004843">
    <property type="entry name" value="Calcineurin-like_PHP"/>
</dbReference>
<dbReference type="OrthoDB" id="9675250at2759"/>
<dbReference type="EMBL" id="PGGS01000941">
    <property type="protein sequence ID" value="PNH01313.1"/>
    <property type="molecule type" value="Genomic_DNA"/>
</dbReference>
<feature type="region of interest" description="Disordered" evidence="1">
    <location>
        <begin position="248"/>
        <end position="276"/>
    </location>
</feature>
<dbReference type="PANTHER" id="PTHR43143:SF1">
    <property type="entry name" value="SERINE_THREONINE-PROTEIN PHOSPHATASE CPPED1"/>
    <property type="match status" value="1"/>
</dbReference>
<sequence length="354" mass="39002">IESLDPRPSAVVFLGDVIHNGYYSHDFEWYTSRRNAYTVGGEIFGNCSLPVRFLWGNHDYHTTCGSAADSYDRAGLSHRLFRHFLGPEALPYSAARAGRYSLLFLNAMLGPSWDPTHPRCDTRQASLGAAQLKWLVEQLRGGRPSFVFLHYPLPAAMRNEAPELPHPDVLSVLAAHGGSVMALFSGHYHRGLDWADAYPFPHLTLPATRYDEDNWFLLRLPQSGPPRSWELVDWAKNRGGARCSQTWSYPPGGQAAGPAAPQPEETGSCGRPSLDTVGQVELPPLQEAGEVPGPSGQQFNPEPPCCLAYQRAFLQRCLQEGPTAGCCAILGEHLRPSSAAYGSSCLCWPPFWQQ</sequence>
<dbReference type="Pfam" id="PF00149">
    <property type="entry name" value="Metallophos"/>
    <property type="match status" value="1"/>
</dbReference>
<dbReference type="SUPFAM" id="SSF56300">
    <property type="entry name" value="Metallo-dependent phosphatases"/>
    <property type="match status" value="1"/>
</dbReference>
<evidence type="ECO:0000259" key="2">
    <source>
        <dbReference type="Pfam" id="PF00149"/>
    </source>
</evidence>